<dbReference type="InterPro" id="IPR036291">
    <property type="entry name" value="NAD(P)-bd_dom_sf"/>
</dbReference>
<dbReference type="Gene3D" id="3.40.50.720">
    <property type="entry name" value="NAD(P)-binding Rossmann-like Domain"/>
    <property type="match status" value="1"/>
</dbReference>
<dbReference type="PANTHER" id="PTHR33303:SF2">
    <property type="entry name" value="COA-BINDING DOMAIN-CONTAINING PROTEIN"/>
    <property type="match status" value="1"/>
</dbReference>
<proteinExistence type="predicted"/>
<evidence type="ECO:0000313" key="3">
    <source>
        <dbReference type="Proteomes" id="UP001299068"/>
    </source>
</evidence>
<sequence>MTTKDITSFKNWVVIGDITNSEKYAYKILKKFKDKDYNVSGVYPKGGDNVYKSLHDVPYKIDAIDLCINPRDGLKFIEEAKEIGIENVLIQPGAESDQILQYCKDNDIKAIQGCALVKLGK</sequence>
<dbReference type="Pfam" id="PF13380">
    <property type="entry name" value="CoA_binding_2"/>
    <property type="match status" value="1"/>
</dbReference>
<dbReference type="SMART" id="SM00881">
    <property type="entry name" value="CoA_binding"/>
    <property type="match status" value="1"/>
</dbReference>
<dbReference type="RefSeq" id="WP_221860653.1">
    <property type="nucleotide sequence ID" value="NZ_JAIKTU010000005.1"/>
</dbReference>
<dbReference type="EMBL" id="JAIKTU010000005">
    <property type="protein sequence ID" value="MBY0755402.1"/>
    <property type="molecule type" value="Genomic_DNA"/>
</dbReference>
<organism evidence="2 3">
    <name type="scientific">Clostridium sardiniense</name>
    <name type="common">Clostridium absonum</name>
    <dbReference type="NCBI Taxonomy" id="29369"/>
    <lineage>
        <taxon>Bacteria</taxon>
        <taxon>Bacillati</taxon>
        <taxon>Bacillota</taxon>
        <taxon>Clostridia</taxon>
        <taxon>Eubacteriales</taxon>
        <taxon>Clostridiaceae</taxon>
        <taxon>Clostridium</taxon>
    </lineage>
</organism>
<reference evidence="2 3" key="1">
    <citation type="journal article" date="2021" name="Cell Host Microbe">
        <title>in vivo commensal control of Clostridioides difficile virulence.</title>
        <authorList>
            <person name="Girinathan B.P."/>
            <person name="Dibenedetto N."/>
            <person name="Worley J.N."/>
            <person name="Peltier J."/>
            <person name="Arrieta-Ortiz M.L."/>
            <person name="Rupa Christinal Immanuel S."/>
            <person name="Lavin R."/>
            <person name="Delaney M.L."/>
            <person name="Cummins C."/>
            <person name="Hoffmann M."/>
            <person name="Luo Y."/>
            <person name="Gonzalez-Escalona N."/>
            <person name="Allard M."/>
            <person name="Onderdonk A.B."/>
            <person name="Gerber G.K."/>
            <person name="Sonenshein A.L."/>
            <person name="Baliga N."/>
            <person name="Dupuy B."/>
            <person name="Bry L."/>
        </authorList>
    </citation>
    <scope>NUCLEOTIDE SEQUENCE [LARGE SCALE GENOMIC DNA]</scope>
    <source>
        <strain evidence="2 3">DSM 599</strain>
    </source>
</reference>
<feature type="domain" description="CoA-binding" evidence="1">
    <location>
        <begin position="6"/>
        <end position="94"/>
    </location>
</feature>
<dbReference type="Proteomes" id="UP001299068">
    <property type="component" value="Unassembled WGS sequence"/>
</dbReference>
<comment type="caution">
    <text evidence="2">The sequence shown here is derived from an EMBL/GenBank/DDBJ whole genome shotgun (WGS) entry which is preliminary data.</text>
</comment>
<protein>
    <submittedName>
        <fullName evidence="2">CoA-binding protein</fullName>
    </submittedName>
</protein>
<evidence type="ECO:0000313" key="2">
    <source>
        <dbReference type="EMBL" id="MBY0755402.1"/>
    </source>
</evidence>
<accession>A0ABS7KXY2</accession>
<dbReference type="SUPFAM" id="SSF51735">
    <property type="entry name" value="NAD(P)-binding Rossmann-fold domains"/>
    <property type="match status" value="1"/>
</dbReference>
<name>A0ABS7KXY2_CLOSR</name>
<keyword evidence="3" id="KW-1185">Reference proteome</keyword>
<gene>
    <name evidence="2" type="ORF">K5V21_08020</name>
</gene>
<dbReference type="InterPro" id="IPR003781">
    <property type="entry name" value="CoA-bd"/>
</dbReference>
<evidence type="ECO:0000259" key="1">
    <source>
        <dbReference type="SMART" id="SM00881"/>
    </source>
</evidence>
<dbReference type="PANTHER" id="PTHR33303">
    <property type="entry name" value="CYTOPLASMIC PROTEIN-RELATED"/>
    <property type="match status" value="1"/>
</dbReference>